<feature type="active site" description="Proton donor/acceptor" evidence="14">
    <location>
        <position position="380"/>
    </location>
</feature>
<gene>
    <name evidence="17" type="ORF">C7M84_010399</name>
</gene>
<feature type="chain" id="PRO_5018976880" evidence="15">
    <location>
        <begin position="23"/>
        <end position="415"/>
    </location>
</feature>
<keyword evidence="18" id="KW-1185">Reference proteome</keyword>
<evidence type="ECO:0000256" key="10">
    <source>
        <dbReference type="ARBA" id="ARBA00023026"/>
    </source>
</evidence>
<keyword evidence="13" id="KW-1015">Disulfide bond</keyword>
<dbReference type="SUPFAM" id="SSF54897">
    <property type="entry name" value="Protease propeptides/inhibitors"/>
    <property type="match status" value="1"/>
</dbReference>
<evidence type="ECO:0000256" key="3">
    <source>
        <dbReference type="ARBA" id="ARBA00005988"/>
    </source>
</evidence>
<dbReference type="InterPro" id="IPR003146">
    <property type="entry name" value="M14A_act_pep"/>
</dbReference>
<evidence type="ECO:0000256" key="15">
    <source>
        <dbReference type="SAM" id="SignalP"/>
    </source>
</evidence>
<evidence type="ECO:0000256" key="5">
    <source>
        <dbReference type="ARBA" id="ARBA00022670"/>
    </source>
</evidence>
<dbReference type="AlphaFoldDB" id="A0A423T4A4"/>
<dbReference type="GO" id="GO:0006508">
    <property type="term" value="P:proteolysis"/>
    <property type="evidence" value="ECO:0007669"/>
    <property type="project" value="UniProtKB-KW"/>
</dbReference>
<comment type="cofactor">
    <cofactor evidence="1">
        <name>Zn(2+)</name>
        <dbReference type="ChEBI" id="CHEBI:29105"/>
    </cofactor>
</comment>
<evidence type="ECO:0000256" key="12">
    <source>
        <dbReference type="ARBA" id="ARBA00023145"/>
    </source>
</evidence>
<dbReference type="EMBL" id="QCYY01002315">
    <property type="protein sequence ID" value="ROT71294.1"/>
    <property type="molecule type" value="Genomic_DNA"/>
</dbReference>
<evidence type="ECO:0000256" key="8">
    <source>
        <dbReference type="ARBA" id="ARBA00022801"/>
    </source>
</evidence>
<evidence type="ECO:0000313" key="17">
    <source>
        <dbReference type="EMBL" id="ROT71294.1"/>
    </source>
</evidence>
<protein>
    <submittedName>
        <fullName evidence="17">Putative carboxypeptidase B-like</fullName>
    </submittedName>
</protein>
<dbReference type="GO" id="GO:0005615">
    <property type="term" value="C:extracellular space"/>
    <property type="evidence" value="ECO:0007669"/>
    <property type="project" value="TreeGrafter"/>
</dbReference>
<evidence type="ECO:0000256" key="1">
    <source>
        <dbReference type="ARBA" id="ARBA00001947"/>
    </source>
</evidence>
<dbReference type="InterPro" id="IPR036990">
    <property type="entry name" value="M14A-like_propep"/>
</dbReference>
<dbReference type="SMART" id="SM00631">
    <property type="entry name" value="Zn_pept"/>
    <property type="match status" value="1"/>
</dbReference>
<name>A0A423T4A4_PENVA</name>
<reference evidence="17 18" key="2">
    <citation type="submission" date="2019-01" db="EMBL/GenBank/DDBJ databases">
        <title>The decoding of complex shrimp genome reveals the adaptation for benthos swimmer, frequently molting mechanism and breeding impact on genome.</title>
        <authorList>
            <person name="Sun Y."/>
            <person name="Gao Y."/>
            <person name="Yu Y."/>
        </authorList>
    </citation>
    <scope>NUCLEOTIDE SEQUENCE [LARGE SCALE GENOMIC DNA]</scope>
    <source>
        <tissue evidence="17">Muscle</tissue>
    </source>
</reference>
<evidence type="ECO:0000256" key="13">
    <source>
        <dbReference type="ARBA" id="ARBA00023157"/>
    </source>
</evidence>
<keyword evidence="6" id="KW-0479">Metal-binding</keyword>
<evidence type="ECO:0000313" key="18">
    <source>
        <dbReference type="Proteomes" id="UP000283509"/>
    </source>
</evidence>
<feature type="signal peptide" evidence="15">
    <location>
        <begin position="1"/>
        <end position="22"/>
    </location>
</feature>
<keyword evidence="12" id="KW-0865">Zymogen</keyword>
<evidence type="ECO:0000256" key="14">
    <source>
        <dbReference type="PROSITE-ProRule" id="PRU01379"/>
    </source>
</evidence>
<comment type="similarity">
    <text evidence="3 14">Belongs to the peptidase M14 family.</text>
</comment>
<keyword evidence="9" id="KW-0862">Zinc</keyword>
<dbReference type="Pfam" id="PF02244">
    <property type="entry name" value="Propep_M14"/>
    <property type="match status" value="1"/>
</dbReference>
<evidence type="ECO:0000256" key="2">
    <source>
        <dbReference type="ARBA" id="ARBA00003091"/>
    </source>
</evidence>
<dbReference type="FunFam" id="3.40.630.10:FF:000084">
    <property type="entry name" value="Carboxypeptidase B2"/>
    <property type="match status" value="1"/>
</dbReference>
<dbReference type="Proteomes" id="UP000283509">
    <property type="component" value="Unassembled WGS sequence"/>
</dbReference>
<dbReference type="PROSITE" id="PS52035">
    <property type="entry name" value="PEPTIDASE_M14"/>
    <property type="match status" value="1"/>
</dbReference>
<dbReference type="SUPFAM" id="SSF53187">
    <property type="entry name" value="Zn-dependent exopeptidases"/>
    <property type="match status" value="1"/>
</dbReference>
<dbReference type="PANTHER" id="PTHR11705:SF143">
    <property type="entry name" value="SLL0236 PROTEIN"/>
    <property type="match status" value="1"/>
</dbReference>
<comment type="caution">
    <text evidence="17">The sequence shown here is derived from an EMBL/GenBank/DDBJ whole genome shotgun (WGS) entry which is preliminary data.</text>
</comment>
<dbReference type="GO" id="GO:0008270">
    <property type="term" value="F:zinc ion binding"/>
    <property type="evidence" value="ECO:0007669"/>
    <property type="project" value="InterPro"/>
</dbReference>
<accession>A0A423T4A4</accession>
<dbReference type="InterPro" id="IPR000834">
    <property type="entry name" value="Peptidase_M14"/>
</dbReference>
<keyword evidence="11" id="KW-0482">Metalloprotease</keyword>
<evidence type="ECO:0000256" key="11">
    <source>
        <dbReference type="ARBA" id="ARBA00023049"/>
    </source>
</evidence>
<dbReference type="GO" id="GO:0004181">
    <property type="term" value="F:metallocarboxypeptidase activity"/>
    <property type="evidence" value="ECO:0007669"/>
    <property type="project" value="InterPro"/>
</dbReference>
<dbReference type="CDD" id="cd03860">
    <property type="entry name" value="M14_CP_A-B_like"/>
    <property type="match status" value="1"/>
</dbReference>
<keyword evidence="4 17" id="KW-0121">Carboxypeptidase</keyword>
<dbReference type="PRINTS" id="PR00765">
    <property type="entry name" value="CRBOXYPTASEA"/>
</dbReference>
<sequence>MTVMALSLVILSLVMSAATTQASTRHEALRGHQIWQLSGDIGAVPLDLMQKGLLDVLDHSRISGKVRVPFQSLEEARRILQERGVAYEILIEDLATFLEDQERRTKESAKTECCDPNACPRPFTDSYMTFEQMEWFLKLCESSPRATLASIGKTSEMRDIWMVHLRPPHPEETAGAVWVEAGIHAREWISSAVTLHLLVKLLQDGGDIGNFDAHVVPMANPDGYEYSRMYNRFWRKNRRKTTKAYCLGVDLNRNWNFHYGTGAPDLECSEVFKGTESFSEPETKALRDAMTRVKDWLKLVLCLHSYGQRLLYPWGYSKNDEAPHTDDLVRVGKKFVEAAQNCCNTSYTVSNVAADLYVASGTTQDWSKGVLGVKYTYTIELRDKGEYGFLLGPNNILPCSEEVWTGFQALMKKIL</sequence>
<dbReference type="Gene3D" id="3.40.630.10">
    <property type="entry name" value="Zn peptidases"/>
    <property type="match status" value="1"/>
</dbReference>
<evidence type="ECO:0000256" key="4">
    <source>
        <dbReference type="ARBA" id="ARBA00022645"/>
    </source>
</evidence>
<keyword evidence="8" id="KW-0378">Hydrolase</keyword>
<dbReference type="PANTHER" id="PTHR11705">
    <property type="entry name" value="PROTEASE FAMILY M14 CARBOXYPEPTIDASE A,B"/>
    <property type="match status" value="1"/>
</dbReference>
<evidence type="ECO:0000256" key="6">
    <source>
        <dbReference type="ARBA" id="ARBA00022723"/>
    </source>
</evidence>
<dbReference type="Pfam" id="PF00246">
    <property type="entry name" value="Peptidase_M14"/>
    <property type="match status" value="1"/>
</dbReference>
<dbReference type="Gene3D" id="3.30.70.340">
    <property type="entry name" value="Metallocarboxypeptidase-like"/>
    <property type="match status" value="1"/>
</dbReference>
<dbReference type="OrthoDB" id="3626597at2759"/>
<keyword evidence="10" id="KW-0843">Virulence</keyword>
<proteinExistence type="inferred from homology"/>
<keyword evidence="7 15" id="KW-0732">Signal</keyword>
<evidence type="ECO:0000256" key="7">
    <source>
        <dbReference type="ARBA" id="ARBA00022729"/>
    </source>
</evidence>
<evidence type="ECO:0000259" key="16">
    <source>
        <dbReference type="PROSITE" id="PS52035"/>
    </source>
</evidence>
<comment type="function">
    <text evidence="2">Extracellular metalloprotease that contributes to pathogenicity.</text>
</comment>
<organism evidence="17 18">
    <name type="scientific">Penaeus vannamei</name>
    <name type="common">Whiteleg shrimp</name>
    <name type="synonym">Litopenaeus vannamei</name>
    <dbReference type="NCBI Taxonomy" id="6689"/>
    <lineage>
        <taxon>Eukaryota</taxon>
        <taxon>Metazoa</taxon>
        <taxon>Ecdysozoa</taxon>
        <taxon>Arthropoda</taxon>
        <taxon>Crustacea</taxon>
        <taxon>Multicrustacea</taxon>
        <taxon>Malacostraca</taxon>
        <taxon>Eumalacostraca</taxon>
        <taxon>Eucarida</taxon>
        <taxon>Decapoda</taxon>
        <taxon>Dendrobranchiata</taxon>
        <taxon>Penaeoidea</taxon>
        <taxon>Penaeidae</taxon>
        <taxon>Penaeus</taxon>
    </lineage>
</organism>
<reference evidence="17 18" key="1">
    <citation type="submission" date="2018-04" db="EMBL/GenBank/DDBJ databases">
        <authorList>
            <person name="Zhang X."/>
            <person name="Yuan J."/>
            <person name="Li F."/>
            <person name="Xiang J."/>
        </authorList>
    </citation>
    <scope>NUCLEOTIDE SEQUENCE [LARGE SCALE GENOMIC DNA]</scope>
    <source>
        <tissue evidence="17">Muscle</tissue>
    </source>
</reference>
<evidence type="ECO:0000256" key="9">
    <source>
        <dbReference type="ARBA" id="ARBA00022833"/>
    </source>
</evidence>
<feature type="domain" description="Peptidase M14" evidence="16">
    <location>
        <begin position="126"/>
        <end position="414"/>
    </location>
</feature>
<keyword evidence="5" id="KW-0645">Protease</keyword>